<organism evidence="2">
    <name type="scientific">Hexamita inflata</name>
    <dbReference type="NCBI Taxonomy" id="28002"/>
    <lineage>
        <taxon>Eukaryota</taxon>
        <taxon>Metamonada</taxon>
        <taxon>Diplomonadida</taxon>
        <taxon>Hexamitidae</taxon>
        <taxon>Hexamitinae</taxon>
        <taxon>Hexamita</taxon>
    </lineage>
</organism>
<evidence type="ECO:0000313" key="1">
    <source>
        <dbReference type="EMBL" id="CAI9916092.1"/>
    </source>
</evidence>
<dbReference type="EMBL" id="CATOUU010000092">
    <property type="protein sequence ID" value="CAI9916092.1"/>
    <property type="molecule type" value="Genomic_DNA"/>
</dbReference>
<dbReference type="AlphaFoldDB" id="A0AA86NDB5"/>
<name>A0AA86NDB5_9EUKA</name>
<dbReference type="EMBL" id="CAXDID020000359">
    <property type="protein sequence ID" value="CAL6082045.1"/>
    <property type="molecule type" value="Genomic_DNA"/>
</dbReference>
<gene>
    <name evidence="1" type="ORF">HINF_LOCUS3737</name>
    <name evidence="2" type="ORF">HINF_LOCUS4594</name>
    <name evidence="3" type="ORF">HINF_LOCUS60837</name>
    <name evidence="4" type="ORF">HINF_LOCUS74366</name>
</gene>
<accession>A0AA86NDB5</accession>
<evidence type="ECO:0000313" key="5">
    <source>
        <dbReference type="Proteomes" id="UP001642409"/>
    </source>
</evidence>
<dbReference type="Proteomes" id="UP001642409">
    <property type="component" value="Unassembled WGS sequence"/>
</dbReference>
<evidence type="ECO:0000313" key="4">
    <source>
        <dbReference type="EMBL" id="CAL6107203.1"/>
    </source>
</evidence>
<dbReference type="EMBL" id="CAXDID020000631">
    <property type="protein sequence ID" value="CAL6107203.1"/>
    <property type="molecule type" value="Genomic_DNA"/>
</dbReference>
<dbReference type="EMBL" id="CATOUU010000116">
    <property type="protein sequence ID" value="CAI9916949.1"/>
    <property type="molecule type" value="Genomic_DNA"/>
</dbReference>
<evidence type="ECO:0000313" key="2">
    <source>
        <dbReference type="EMBL" id="CAI9916949.1"/>
    </source>
</evidence>
<keyword evidence="5" id="KW-1185">Reference proteome</keyword>
<sequence length="147" mass="17281">MNILDQKFQKILESLVREEPPQEVDLKSLPQSDLLFVSQLMKLLGKGDVSKMVQKDTKLSTHQEEELELIKLALQEADPKAAVYKQLVSKLNFYIILQQQQYYIILFRLLFSDQKDDKILLNVVIQLYFQSIESTTPNELIFTYYTY</sequence>
<reference evidence="2" key="1">
    <citation type="submission" date="2023-06" db="EMBL/GenBank/DDBJ databases">
        <authorList>
            <person name="Kurt Z."/>
        </authorList>
    </citation>
    <scope>NUCLEOTIDE SEQUENCE</scope>
</reference>
<proteinExistence type="predicted"/>
<protein>
    <submittedName>
        <fullName evidence="3">Hypothetical_protein</fullName>
    </submittedName>
</protein>
<reference evidence="3 5" key="2">
    <citation type="submission" date="2024-07" db="EMBL/GenBank/DDBJ databases">
        <authorList>
            <person name="Akdeniz Z."/>
        </authorList>
    </citation>
    <scope>NUCLEOTIDE SEQUENCE [LARGE SCALE GENOMIC DNA]</scope>
</reference>
<evidence type="ECO:0000313" key="3">
    <source>
        <dbReference type="EMBL" id="CAL6082045.1"/>
    </source>
</evidence>
<comment type="caution">
    <text evidence="2">The sequence shown here is derived from an EMBL/GenBank/DDBJ whole genome shotgun (WGS) entry which is preliminary data.</text>
</comment>